<proteinExistence type="predicted"/>
<keyword evidence="1" id="KW-0812">Transmembrane</keyword>
<dbReference type="EMBL" id="JASCZI010120848">
    <property type="protein sequence ID" value="MED6155815.1"/>
    <property type="molecule type" value="Genomic_DNA"/>
</dbReference>
<feature type="transmembrane region" description="Helical" evidence="1">
    <location>
        <begin position="220"/>
        <end position="243"/>
    </location>
</feature>
<feature type="transmembrane region" description="Helical" evidence="1">
    <location>
        <begin position="434"/>
        <end position="452"/>
    </location>
</feature>
<reference evidence="2 3" key="1">
    <citation type="journal article" date="2023" name="Plants (Basel)">
        <title>Bridging the Gap: Combining Genomics and Transcriptomics Approaches to Understand Stylosanthes scabra, an Orphan Legume from the Brazilian Caatinga.</title>
        <authorList>
            <person name="Ferreira-Neto J.R.C."/>
            <person name="da Silva M.D."/>
            <person name="Binneck E."/>
            <person name="de Melo N.F."/>
            <person name="da Silva R.H."/>
            <person name="de Melo A.L.T.M."/>
            <person name="Pandolfi V."/>
            <person name="Bustamante F.O."/>
            <person name="Brasileiro-Vidal A.C."/>
            <person name="Benko-Iseppon A.M."/>
        </authorList>
    </citation>
    <scope>NUCLEOTIDE SEQUENCE [LARGE SCALE GENOMIC DNA]</scope>
    <source>
        <tissue evidence="2">Leaves</tissue>
    </source>
</reference>
<name>A0ABU6U589_9FABA</name>
<keyword evidence="1" id="KW-1133">Transmembrane helix</keyword>
<sequence>MNPTNEEATIIDINSSGGRRVSFADDECRPGEEEPTITQHHANINNNVPLLLQPSYARSKSMMHDELRNFRISLKWCALDHSSCAGKLISYVVFVFLAVVVPLLTSIFIRVPASSPEDDPISFNKLVQVPESALAIIAFFTLSCFFRRYGLRQLLFLDVLRDDSSYVRRGYRMELEKAFRYLAYIILPSFFLELAHKIIFFSAVKISAPHINPTFPLNSVVFVLVLLSWLYRTVVFLLLCVLFRLTCELQRLRFEGVHKLFEGCGSDAGVIFGEHVRIRKQLWLTSHRYRFFIIGCLVTITVSQLGALLLVLASKSDKTFFNSGDLLICSGVQLSGFVLCLLGAARITHRAQGIVAIATRWHMLVTIASAESQHCKAQMPDGLASDNSDSDSSDIKISVIPRQLSTFQTRESLVTYLQHNKGGITLYGFALDRGLLHTLFAFELSLVLWILSKVVVLS</sequence>
<dbReference type="Pfam" id="PF12056">
    <property type="entry name" value="DUF3537"/>
    <property type="match status" value="1"/>
</dbReference>
<feature type="transmembrane region" description="Helical" evidence="1">
    <location>
        <begin position="129"/>
        <end position="146"/>
    </location>
</feature>
<feature type="transmembrane region" description="Helical" evidence="1">
    <location>
        <begin position="178"/>
        <end position="200"/>
    </location>
</feature>
<protein>
    <submittedName>
        <fullName evidence="2">Uncharacterized protein</fullName>
    </submittedName>
</protein>
<organism evidence="2 3">
    <name type="scientific">Stylosanthes scabra</name>
    <dbReference type="NCBI Taxonomy" id="79078"/>
    <lineage>
        <taxon>Eukaryota</taxon>
        <taxon>Viridiplantae</taxon>
        <taxon>Streptophyta</taxon>
        <taxon>Embryophyta</taxon>
        <taxon>Tracheophyta</taxon>
        <taxon>Spermatophyta</taxon>
        <taxon>Magnoliopsida</taxon>
        <taxon>eudicotyledons</taxon>
        <taxon>Gunneridae</taxon>
        <taxon>Pentapetalae</taxon>
        <taxon>rosids</taxon>
        <taxon>fabids</taxon>
        <taxon>Fabales</taxon>
        <taxon>Fabaceae</taxon>
        <taxon>Papilionoideae</taxon>
        <taxon>50 kb inversion clade</taxon>
        <taxon>dalbergioids sensu lato</taxon>
        <taxon>Dalbergieae</taxon>
        <taxon>Pterocarpus clade</taxon>
        <taxon>Stylosanthes</taxon>
    </lineage>
</organism>
<dbReference type="PANTHER" id="PTHR31963">
    <property type="entry name" value="RAS GUANINE NUCLEOTIDE EXCHANGE FACTOR K"/>
    <property type="match status" value="1"/>
</dbReference>
<dbReference type="InterPro" id="IPR021924">
    <property type="entry name" value="DUF3537"/>
</dbReference>
<dbReference type="Proteomes" id="UP001341840">
    <property type="component" value="Unassembled WGS sequence"/>
</dbReference>
<accession>A0ABU6U589</accession>
<feature type="transmembrane region" description="Helical" evidence="1">
    <location>
        <begin position="325"/>
        <end position="345"/>
    </location>
</feature>
<evidence type="ECO:0000313" key="3">
    <source>
        <dbReference type="Proteomes" id="UP001341840"/>
    </source>
</evidence>
<keyword evidence="3" id="KW-1185">Reference proteome</keyword>
<feature type="transmembrane region" description="Helical" evidence="1">
    <location>
        <begin position="88"/>
        <end position="109"/>
    </location>
</feature>
<gene>
    <name evidence="2" type="ORF">PIB30_008718</name>
</gene>
<evidence type="ECO:0000256" key="1">
    <source>
        <dbReference type="SAM" id="Phobius"/>
    </source>
</evidence>
<feature type="transmembrane region" description="Helical" evidence="1">
    <location>
        <begin position="289"/>
        <end position="313"/>
    </location>
</feature>
<keyword evidence="1" id="KW-0472">Membrane</keyword>
<evidence type="ECO:0000313" key="2">
    <source>
        <dbReference type="EMBL" id="MED6155815.1"/>
    </source>
</evidence>
<dbReference type="PANTHER" id="PTHR31963:SF4">
    <property type="entry name" value="GUSTATORY RECEPTOR"/>
    <property type="match status" value="1"/>
</dbReference>
<comment type="caution">
    <text evidence="2">The sequence shown here is derived from an EMBL/GenBank/DDBJ whole genome shotgun (WGS) entry which is preliminary data.</text>
</comment>